<evidence type="ECO:0000256" key="1">
    <source>
        <dbReference type="ARBA" id="ARBA00004635"/>
    </source>
</evidence>
<proteinExistence type="inferred from homology"/>
<dbReference type="AlphaFoldDB" id="A0A0J6CS04"/>
<accession>A0A0J6CS04</accession>
<dbReference type="RefSeq" id="WP_048313423.1">
    <property type="nucleotide sequence ID" value="NZ_CP119526.1"/>
</dbReference>
<dbReference type="EMBL" id="LELK01000013">
    <property type="protein sequence ID" value="KMM35953.1"/>
    <property type="molecule type" value="Genomic_DNA"/>
</dbReference>
<dbReference type="SUPFAM" id="SSF53850">
    <property type="entry name" value="Periplasmic binding protein-like II"/>
    <property type="match status" value="1"/>
</dbReference>
<dbReference type="Proteomes" id="UP000035996">
    <property type="component" value="Unassembled WGS sequence"/>
</dbReference>
<protein>
    <recommendedName>
        <fullName evidence="6">Lipoprotein</fullName>
    </recommendedName>
</protein>
<dbReference type="PANTHER" id="PTHR30429">
    <property type="entry name" value="D-METHIONINE-BINDING LIPOPROTEIN METQ"/>
    <property type="match status" value="1"/>
</dbReference>
<keyword evidence="5 6" id="KW-0449">Lipoprotein</keyword>
<dbReference type="STRING" id="157733.AB986_20030"/>
<evidence type="ECO:0000256" key="2">
    <source>
        <dbReference type="ARBA" id="ARBA00022729"/>
    </source>
</evidence>
<evidence type="ECO:0000256" key="6">
    <source>
        <dbReference type="PIRNR" id="PIRNR002854"/>
    </source>
</evidence>
<keyword evidence="4" id="KW-0564">Palmitate</keyword>
<evidence type="ECO:0000313" key="9">
    <source>
        <dbReference type="Proteomes" id="UP000035996"/>
    </source>
</evidence>
<organism evidence="8 9">
    <name type="scientific">Guptibacillus hwajinpoensis</name>
    <dbReference type="NCBI Taxonomy" id="208199"/>
    <lineage>
        <taxon>Bacteria</taxon>
        <taxon>Bacillati</taxon>
        <taxon>Bacillota</taxon>
        <taxon>Bacilli</taxon>
        <taxon>Bacillales</taxon>
        <taxon>Guptibacillaceae</taxon>
        <taxon>Guptibacillus</taxon>
    </lineage>
</organism>
<keyword evidence="9" id="KW-1185">Reference proteome</keyword>
<dbReference type="Gene3D" id="3.40.190.10">
    <property type="entry name" value="Periplasmic binding protein-like II"/>
    <property type="match status" value="2"/>
</dbReference>
<comment type="caution">
    <text evidence="8">The sequence shown here is derived from an EMBL/GenBank/DDBJ whole genome shotgun (WGS) entry which is preliminary data.</text>
</comment>
<keyword evidence="2" id="KW-0732">Signal</keyword>
<dbReference type="PIRSF" id="PIRSF002854">
    <property type="entry name" value="MetQ"/>
    <property type="match status" value="1"/>
</dbReference>
<reference evidence="8" key="1">
    <citation type="submission" date="2015-06" db="EMBL/GenBank/DDBJ databases">
        <authorList>
            <person name="Liu B."/>
            <person name="Wang J."/>
            <person name="Zhu Y."/>
            <person name="Liu G."/>
            <person name="Chen Q."/>
            <person name="Zheng C."/>
            <person name="Che J."/>
            <person name="Ge C."/>
            <person name="Shi H."/>
            <person name="Pan Z."/>
            <person name="Liu X."/>
        </authorList>
    </citation>
    <scope>NUCLEOTIDE SEQUENCE [LARGE SCALE GENOMIC DNA]</scope>
    <source>
        <strain evidence="8">DSM 16346</strain>
    </source>
</reference>
<dbReference type="Pfam" id="PF03180">
    <property type="entry name" value="Lipoprotein_9"/>
    <property type="match status" value="1"/>
</dbReference>
<evidence type="ECO:0000256" key="4">
    <source>
        <dbReference type="ARBA" id="ARBA00023139"/>
    </source>
</evidence>
<dbReference type="GO" id="GO:0016020">
    <property type="term" value="C:membrane"/>
    <property type="evidence" value="ECO:0007669"/>
    <property type="project" value="UniProtKB-SubCell"/>
</dbReference>
<sequence>MKNNQALIIFLLIVVGLLSGCASDGSKASSEDKKELVLGGTIPYSDMLEQGVKPYLEKQGYSVTIKEFNDYVQPNMALKNGSIDANLYQHEVYMSAFAKENDMELSGVIKVPTAPIGIYSKKYQSLKEIEKGSTVAIANDPTNLARGLTVLKDNGVIDFDEDVDPLRASVKDITDNPKELVFKPVEAAQLPRTLDSVDLAAVNGNFAIASGMDLTKALVRDDMPDNIINQVVVNTKDIDSPYVQDIKKAVQSEEFRKVIEENFQGFYEPKWFKEQ</sequence>
<evidence type="ECO:0000313" key="8">
    <source>
        <dbReference type="EMBL" id="KMM35953.1"/>
    </source>
</evidence>
<dbReference type="PANTHER" id="PTHR30429:SF0">
    <property type="entry name" value="METHIONINE-BINDING LIPOPROTEIN METQ"/>
    <property type="match status" value="1"/>
</dbReference>
<gene>
    <name evidence="8" type="ORF">AB986_20030</name>
</gene>
<dbReference type="PROSITE" id="PS51257">
    <property type="entry name" value="PROKAR_LIPOPROTEIN"/>
    <property type="match status" value="1"/>
</dbReference>
<dbReference type="OrthoDB" id="9812878at2"/>
<feature type="lipid moiety-binding region" description="S-diacylglycerol cysteine" evidence="7">
    <location>
        <position position="21"/>
    </location>
</feature>
<comment type="subcellular location">
    <subcellularLocation>
        <location evidence="1">Membrane</location>
        <topology evidence="1">Lipid-anchor</topology>
    </subcellularLocation>
</comment>
<dbReference type="InterPro" id="IPR004872">
    <property type="entry name" value="Lipoprotein_NlpA"/>
</dbReference>
<comment type="similarity">
    <text evidence="6">Belongs to the nlpA lipoprotein family.</text>
</comment>
<evidence type="ECO:0000256" key="3">
    <source>
        <dbReference type="ARBA" id="ARBA00023136"/>
    </source>
</evidence>
<evidence type="ECO:0000256" key="7">
    <source>
        <dbReference type="PIRSR" id="PIRSR002854-1"/>
    </source>
</evidence>
<dbReference type="PATRIC" id="fig|157733.3.peg.81"/>
<evidence type="ECO:0000256" key="5">
    <source>
        <dbReference type="ARBA" id="ARBA00023288"/>
    </source>
</evidence>
<keyword evidence="3" id="KW-0472">Membrane</keyword>
<name>A0A0J6CS04_9BACL</name>